<dbReference type="PROSITE" id="PS51123">
    <property type="entry name" value="OMPA_2"/>
    <property type="match status" value="1"/>
</dbReference>
<dbReference type="NCBIfam" id="TIGR02802">
    <property type="entry name" value="Pal_lipo"/>
    <property type="match status" value="1"/>
</dbReference>
<evidence type="ECO:0000313" key="12">
    <source>
        <dbReference type="EMBL" id="SFJ32078.1"/>
    </source>
</evidence>
<dbReference type="EMBL" id="FORX01000002">
    <property type="protein sequence ID" value="SFJ32078.1"/>
    <property type="molecule type" value="Genomic_DNA"/>
</dbReference>
<dbReference type="STRING" id="52560.SAMN04488082_102300"/>
<evidence type="ECO:0000313" key="13">
    <source>
        <dbReference type="Proteomes" id="UP000198635"/>
    </source>
</evidence>
<proteinExistence type="inferred from homology"/>
<dbReference type="InterPro" id="IPR006664">
    <property type="entry name" value="OMP_bac"/>
</dbReference>
<evidence type="ECO:0000256" key="4">
    <source>
        <dbReference type="ARBA" id="ARBA00023139"/>
    </source>
</evidence>
<evidence type="ECO:0000256" key="8">
    <source>
        <dbReference type="HAMAP-Rule" id="MF_02204"/>
    </source>
</evidence>
<dbReference type="InterPro" id="IPR006665">
    <property type="entry name" value="OmpA-like"/>
</dbReference>
<gene>
    <name evidence="8" type="primary">pal</name>
    <name evidence="12" type="ORF">SAMN04488082_102300</name>
</gene>
<dbReference type="SUPFAM" id="SSF103088">
    <property type="entry name" value="OmpA-like"/>
    <property type="match status" value="1"/>
</dbReference>
<comment type="similarity">
    <text evidence="8">Belongs to the Pal lipoprotein family.</text>
</comment>
<evidence type="ECO:0000256" key="9">
    <source>
        <dbReference type="SAM" id="MobiDB-lite"/>
    </source>
</evidence>
<dbReference type="RefSeq" id="WP_092372756.1">
    <property type="nucleotide sequence ID" value="NZ_FORX01000002.1"/>
</dbReference>
<keyword evidence="7" id="KW-0131">Cell cycle</keyword>
<dbReference type="InterPro" id="IPR036737">
    <property type="entry name" value="OmpA-like_sf"/>
</dbReference>
<dbReference type="InterPro" id="IPR050330">
    <property type="entry name" value="Bact_OuterMem_StrucFunc"/>
</dbReference>
<accession>A0A1I3QDU2</accession>
<comment type="subcellular location">
    <subcellularLocation>
        <location evidence="8">Cell outer membrane</location>
        <topology evidence="8">Lipid-anchor</topology>
    </subcellularLocation>
</comment>
<dbReference type="GO" id="GO:0051301">
    <property type="term" value="P:cell division"/>
    <property type="evidence" value="ECO:0007669"/>
    <property type="project" value="UniProtKB-KW"/>
</dbReference>
<keyword evidence="4 8" id="KW-0564">Palmitate</keyword>
<feature type="domain" description="OmpA-like" evidence="11">
    <location>
        <begin position="63"/>
        <end position="179"/>
    </location>
</feature>
<evidence type="ECO:0000256" key="7">
    <source>
        <dbReference type="ARBA" id="ARBA00023306"/>
    </source>
</evidence>
<dbReference type="GO" id="GO:0009279">
    <property type="term" value="C:cell outer membrane"/>
    <property type="evidence" value="ECO:0007669"/>
    <property type="project" value="UniProtKB-SubCell"/>
</dbReference>
<dbReference type="PRINTS" id="PR01021">
    <property type="entry name" value="OMPADOMAIN"/>
</dbReference>
<sequence>MKKLGVFGLIVLVFCLAMAGGCSKKVSSTPTGATAAGAGDGSGAQGGLTAEQLEAQRLAELQRQAIEKIGADKIYFAFDSNELTQESRQVLTEKAELLKANPALSLLIEGHCDERGTNEYNLALGERRARTAYEFLVLLGIDSSKLQIISYGEEYPAVQGSNEEAWSKNRRDEFKASAN</sequence>
<dbReference type="PANTHER" id="PTHR30329:SF21">
    <property type="entry name" value="LIPOPROTEIN YIAD-RELATED"/>
    <property type="match status" value="1"/>
</dbReference>
<evidence type="ECO:0000256" key="10">
    <source>
        <dbReference type="SAM" id="SignalP"/>
    </source>
</evidence>
<dbReference type="HAMAP" id="MF_02204">
    <property type="entry name" value="Pal"/>
    <property type="match status" value="1"/>
</dbReference>
<feature type="region of interest" description="Disordered" evidence="9">
    <location>
        <begin position="160"/>
        <end position="179"/>
    </location>
</feature>
<evidence type="ECO:0000256" key="2">
    <source>
        <dbReference type="ARBA" id="ARBA00022729"/>
    </source>
</evidence>
<reference evidence="13" key="1">
    <citation type="submission" date="2016-10" db="EMBL/GenBank/DDBJ databases">
        <authorList>
            <person name="Varghese N."/>
            <person name="Submissions S."/>
        </authorList>
    </citation>
    <scope>NUCLEOTIDE SEQUENCE [LARGE SCALE GENOMIC DNA]</scope>
    <source>
        <strain evidence="13">DSM 5918</strain>
    </source>
</reference>
<dbReference type="InterPro" id="IPR014169">
    <property type="entry name" value="Pal_lipo_C"/>
</dbReference>
<dbReference type="Gene3D" id="3.30.1330.60">
    <property type="entry name" value="OmpA-like domain"/>
    <property type="match status" value="1"/>
</dbReference>
<evidence type="ECO:0000256" key="6">
    <source>
        <dbReference type="ARBA" id="ARBA00023288"/>
    </source>
</evidence>
<feature type="compositionally biased region" description="Basic and acidic residues" evidence="9">
    <location>
        <begin position="165"/>
        <end position="179"/>
    </location>
</feature>
<keyword evidence="6 8" id="KW-0449">Lipoprotein</keyword>
<evidence type="ECO:0000256" key="1">
    <source>
        <dbReference type="ARBA" id="ARBA00022618"/>
    </source>
</evidence>
<name>A0A1I3QDU2_9BACT</name>
<dbReference type="CDD" id="cd07185">
    <property type="entry name" value="OmpA_C-like"/>
    <property type="match status" value="1"/>
</dbReference>
<evidence type="ECO:0000256" key="5">
    <source>
        <dbReference type="ARBA" id="ARBA00023237"/>
    </source>
</evidence>
<keyword evidence="13" id="KW-1185">Reference proteome</keyword>
<dbReference type="InterPro" id="IPR039001">
    <property type="entry name" value="Pal"/>
</dbReference>
<keyword evidence="1" id="KW-0132">Cell division</keyword>
<keyword evidence="3 8" id="KW-0472">Membrane</keyword>
<dbReference type="AlphaFoldDB" id="A0A1I3QDU2"/>
<evidence type="ECO:0000256" key="3">
    <source>
        <dbReference type="ARBA" id="ARBA00023136"/>
    </source>
</evidence>
<organism evidence="12 13">
    <name type="scientific">Desulfomicrobium apsheronum</name>
    <dbReference type="NCBI Taxonomy" id="52560"/>
    <lineage>
        <taxon>Bacteria</taxon>
        <taxon>Pseudomonadati</taxon>
        <taxon>Thermodesulfobacteriota</taxon>
        <taxon>Desulfovibrionia</taxon>
        <taxon>Desulfovibrionales</taxon>
        <taxon>Desulfomicrobiaceae</taxon>
        <taxon>Desulfomicrobium</taxon>
    </lineage>
</organism>
<feature type="chain" id="PRO_5011658779" description="Peptidoglycan-associated lipoprotein" evidence="10">
    <location>
        <begin position="20"/>
        <end position="179"/>
    </location>
</feature>
<protein>
    <recommendedName>
        <fullName evidence="8">Peptidoglycan-associated lipoprotein</fullName>
        <shortName evidence="8">PAL</shortName>
    </recommendedName>
</protein>
<dbReference type="Pfam" id="PF00691">
    <property type="entry name" value="OmpA"/>
    <property type="match status" value="1"/>
</dbReference>
<keyword evidence="5 8" id="KW-0998">Cell outer membrane</keyword>
<dbReference type="PROSITE" id="PS51257">
    <property type="entry name" value="PROKAR_LIPOPROTEIN"/>
    <property type="match status" value="1"/>
</dbReference>
<evidence type="ECO:0000259" key="11">
    <source>
        <dbReference type="PROSITE" id="PS51123"/>
    </source>
</evidence>
<dbReference type="PANTHER" id="PTHR30329">
    <property type="entry name" value="STATOR ELEMENT OF FLAGELLAR MOTOR COMPLEX"/>
    <property type="match status" value="1"/>
</dbReference>
<feature type="signal peptide" evidence="10">
    <location>
        <begin position="1"/>
        <end position="19"/>
    </location>
</feature>
<dbReference type="Proteomes" id="UP000198635">
    <property type="component" value="Unassembled WGS sequence"/>
</dbReference>
<dbReference type="OrthoDB" id="9809164at2"/>
<keyword evidence="2 8" id="KW-0732">Signal</keyword>